<reference evidence="2" key="1">
    <citation type="journal article" date="2019" name="Int. J. Syst. Evol. Microbiol.">
        <title>The Global Catalogue of Microorganisms (GCM) 10K type strain sequencing project: providing services to taxonomists for standard genome sequencing and annotation.</title>
        <authorList>
            <consortium name="The Broad Institute Genomics Platform"/>
            <consortium name="The Broad Institute Genome Sequencing Center for Infectious Disease"/>
            <person name="Wu L."/>
            <person name="Ma J."/>
        </authorList>
    </citation>
    <scope>NUCLEOTIDE SEQUENCE [LARGE SCALE GENOMIC DNA]</scope>
    <source>
        <strain evidence="2">JCM 13929</strain>
    </source>
</reference>
<sequence>MDSALFNQHITRTFEQSRREAAVVQVFRAWSACMRAGGWRYDDPLAAITGQRWLGGGPATDEEIRAARADERCKASTGLVAVWAPADKRLQEDAVRAHPETFGALKTAGDRQLETARTIIAEAR</sequence>
<dbReference type="EMBL" id="BAAAMU010000030">
    <property type="protein sequence ID" value="GAA1642088.1"/>
    <property type="molecule type" value="Genomic_DNA"/>
</dbReference>
<name>A0ABP4RAS9_9ACTN</name>
<gene>
    <name evidence="1" type="ORF">GCM10009733_043900</name>
</gene>
<accession>A0ABP4RAS9</accession>
<comment type="caution">
    <text evidence="1">The sequence shown here is derived from an EMBL/GenBank/DDBJ whole genome shotgun (WGS) entry which is preliminary data.</text>
</comment>
<dbReference type="RefSeq" id="WP_346107416.1">
    <property type="nucleotide sequence ID" value="NZ_BAAAMU010000030.1"/>
</dbReference>
<proteinExistence type="predicted"/>
<keyword evidence="2" id="KW-1185">Reference proteome</keyword>
<evidence type="ECO:0000313" key="2">
    <source>
        <dbReference type="Proteomes" id="UP001500064"/>
    </source>
</evidence>
<organism evidence="1 2">
    <name type="scientific">Nonomuraea maheshkhaliensis</name>
    <dbReference type="NCBI Taxonomy" id="419590"/>
    <lineage>
        <taxon>Bacteria</taxon>
        <taxon>Bacillati</taxon>
        <taxon>Actinomycetota</taxon>
        <taxon>Actinomycetes</taxon>
        <taxon>Streptosporangiales</taxon>
        <taxon>Streptosporangiaceae</taxon>
        <taxon>Nonomuraea</taxon>
    </lineage>
</organism>
<protein>
    <submittedName>
        <fullName evidence="1">Uncharacterized protein</fullName>
    </submittedName>
</protein>
<dbReference type="Proteomes" id="UP001500064">
    <property type="component" value="Unassembled WGS sequence"/>
</dbReference>
<evidence type="ECO:0000313" key="1">
    <source>
        <dbReference type="EMBL" id="GAA1642088.1"/>
    </source>
</evidence>